<evidence type="ECO:0000313" key="11">
    <source>
        <dbReference type="Proteomes" id="UP000268372"/>
    </source>
</evidence>
<dbReference type="NCBIfam" id="TIGR00915">
    <property type="entry name" value="2A0602"/>
    <property type="match status" value="1"/>
</dbReference>
<feature type="transmembrane region" description="Helical" evidence="9">
    <location>
        <begin position="895"/>
        <end position="914"/>
    </location>
</feature>
<feature type="transmembrane region" description="Helical" evidence="9">
    <location>
        <begin position="390"/>
        <end position="415"/>
    </location>
</feature>
<feature type="transmembrane region" description="Helical" evidence="9">
    <location>
        <begin position="539"/>
        <end position="556"/>
    </location>
</feature>
<dbReference type="OrthoDB" id="9758940at2"/>
<dbReference type="SUPFAM" id="SSF82693">
    <property type="entry name" value="Multidrug efflux transporter AcrB pore domain, PN1, PN2, PC1 and PC2 subdomains"/>
    <property type="match status" value="4"/>
</dbReference>
<reference evidence="10 11" key="1">
    <citation type="submission" date="2018-11" db="EMBL/GenBank/DDBJ databases">
        <title>Flavobacterium sp. nov., YIM 102796 draft genome.</title>
        <authorList>
            <person name="Li G."/>
            <person name="Jiang Y."/>
        </authorList>
    </citation>
    <scope>NUCLEOTIDE SEQUENCE [LARGE SCALE GENOMIC DNA]</scope>
    <source>
        <strain evidence="10 11">YIM 102796</strain>
    </source>
</reference>
<dbReference type="AlphaFoldDB" id="A0A3P1B1Z9"/>
<dbReference type="Pfam" id="PF00873">
    <property type="entry name" value="ACR_tran"/>
    <property type="match status" value="1"/>
</dbReference>
<comment type="subcellular location">
    <subcellularLocation>
        <location evidence="1">Cell inner membrane</location>
        <topology evidence="1">Multi-pass membrane protein</topology>
    </subcellularLocation>
</comment>
<dbReference type="InterPro" id="IPR001036">
    <property type="entry name" value="Acrflvin-R"/>
</dbReference>
<evidence type="ECO:0000313" key="10">
    <source>
        <dbReference type="EMBL" id="RRA94998.1"/>
    </source>
</evidence>
<evidence type="ECO:0000256" key="2">
    <source>
        <dbReference type="ARBA" id="ARBA00010942"/>
    </source>
</evidence>
<dbReference type="InterPro" id="IPR027463">
    <property type="entry name" value="AcrB_DN_DC_subdom"/>
</dbReference>
<dbReference type="GO" id="GO:0015562">
    <property type="term" value="F:efflux transmembrane transporter activity"/>
    <property type="evidence" value="ECO:0007669"/>
    <property type="project" value="InterPro"/>
</dbReference>
<dbReference type="GO" id="GO:0005886">
    <property type="term" value="C:plasma membrane"/>
    <property type="evidence" value="ECO:0007669"/>
    <property type="project" value="UniProtKB-SubCell"/>
</dbReference>
<dbReference type="SUPFAM" id="SSF82714">
    <property type="entry name" value="Multidrug efflux transporter AcrB TolC docking domain, DN and DC subdomains"/>
    <property type="match status" value="2"/>
</dbReference>
<gene>
    <name evidence="10" type="ORF">EG242_07310</name>
</gene>
<dbReference type="Gene3D" id="1.20.1640.10">
    <property type="entry name" value="Multidrug efflux transporter AcrB transmembrane domain"/>
    <property type="match status" value="2"/>
</dbReference>
<sequence>MLKTFIERPVLSTVVSIIIVILGILGLTVLPVTQYPDIAPPTVQVAASYPGANAQTVLESVVVPIEEQINGVEGMDYITSTASNDGSASIQVVFKQGIDPDIASVNVQNRVARATPLLPNEVTRSGVTTQKQQTSSLMFLSFYSENEDYDAVYIQNYMNINVIPEIKRVNGVGDASVFGAKNYSMRIWLDPAKMANYGLVPNDVTAAINEQSLEAAAGQLGENAGESFQYIIRYSGKFKTETQYEDIVIKSLNNGQVLRLKDVATVELGSQSYGGYSELNGMPAAAMAIYQTPGSNAQEIINEIKLELDKIGQNLPEGIKYKINQDTNEFLDASISKVVTTLIEAFILVFLVVYIFLQDFRSTLIPLIAVPVSIIGTFFFLNLFGFSLNLLTLFALVLAIGIVVDDAIVVVEAVHAKMEETGEDAFTATTGAMSEITGAIISITLVMCAVFIPVTFISGPTGVFYKQFGVTLIVAIAISAVNALTLSPALCAMLLKQHDEKAGVKRNFMQRFFAAFNNSFNAMTNKYGNSFKFLFKHKWVTFLILIACLGLTYFANNNMPAGFVPSEDRGFIMGNIELPAGASVDRVNQLGREFSEKAQQIPGIESVTIISGRSIISGAGSNYGFMMIKMEGFKERTTDDKATDVVIGKLFGLAGQGFPEAKMIFFQPPSIPGFGMSGGFEMKLLDRSGGDIKDFDKVTQDYLTALMERPEILYAQTSLNTNYAQYEIELDIVRAKQSGVSVSNIFSALQGYVGGNYVSDFTRFGKQYRVMLQSFPEDRTDASSLNNMFVRTASGSMAPLSQFVTLNRVYGPQSVNRFNLFTSSNISGAPKPGYSSGDAIRAVQEVAQQNLSTNYSIDFTGLTREEINAGSQTILIFGLCILFVYFILAAQYESYMLPFAVLFSLPAGVMGAFISQKIAGLENNIYFQIALVMLVGLLAKNAILIVEFALQRRKHGDSIVKAAIDGAKARLRPILMTSFAFILGLMPLVFAGGVGYIGNRSIGTGAAFGLLIGTILGVFIIPVLFVIFQNIQEKIKPVKFDQKTIEE</sequence>
<keyword evidence="6 9" id="KW-0812">Transmembrane</keyword>
<dbReference type="Gene3D" id="3.30.70.1320">
    <property type="entry name" value="Multidrug efflux transporter AcrB pore domain like"/>
    <property type="match status" value="1"/>
</dbReference>
<dbReference type="Gene3D" id="3.30.70.1440">
    <property type="entry name" value="Multidrug efflux transporter AcrB pore domain"/>
    <property type="match status" value="1"/>
</dbReference>
<dbReference type="Gene3D" id="3.30.70.1430">
    <property type="entry name" value="Multidrug efflux transporter AcrB pore domain"/>
    <property type="match status" value="2"/>
</dbReference>
<evidence type="ECO:0000256" key="6">
    <source>
        <dbReference type="ARBA" id="ARBA00022692"/>
    </source>
</evidence>
<dbReference type="PRINTS" id="PR00702">
    <property type="entry name" value="ACRIFLAVINRP"/>
</dbReference>
<evidence type="ECO:0000256" key="5">
    <source>
        <dbReference type="ARBA" id="ARBA00022519"/>
    </source>
</evidence>
<dbReference type="SUPFAM" id="SSF82866">
    <property type="entry name" value="Multidrug efflux transporter AcrB transmembrane domain"/>
    <property type="match status" value="2"/>
</dbReference>
<feature type="transmembrane region" description="Helical" evidence="9">
    <location>
        <begin position="338"/>
        <end position="357"/>
    </location>
</feature>
<comment type="similarity">
    <text evidence="2">Belongs to the resistance-nodulation-cell division (RND) (TC 2.A.6) family.</text>
</comment>
<dbReference type="FunFam" id="3.30.70.1430:FF:000001">
    <property type="entry name" value="Efflux pump membrane transporter"/>
    <property type="match status" value="1"/>
</dbReference>
<dbReference type="Gene3D" id="3.30.2090.10">
    <property type="entry name" value="Multidrug efflux transporter AcrB TolC docking domain, DN and DC subdomains"/>
    <property type="match status" value="2"/>
</dbReference>
<feature type="transmembrane region" description="Helical" evidence="9">
    <location>
        <begin position="468"/>
        <end position="495"/>
    </location>
</feature>
<keyword evidence="8 9" id="KW-0472">Membrane</keyword>
<feature type="transmembrane region" description="Helical" evidence="9">
    <location>
        <begin position="926"/>
        <end position="950"/>
    </location>
</feature>
<keyword evidence="11" id="KW-1185">Reference proteome</keyword>
<dbReference type="PANTHER" id="PTHR32063">
    <property type="match status" value="1"/>
</dbReference>
<dbReference type="GO" id="GO:0042910">
    <property type="term" value="F:xenobiotic transmembrane transporter activity"/>
    <property type="evidence" value="ECO:0007669"/>
    <property type="project" value="TreeGrafter"/>
</dbReference>
<evidence type="ECO:0000256" key="4">
    <source>
        <dbReference type="ARBA" id="ARBA00022475"/>
    </source>
</evidence>
<evidence type="ECO:0000256" key="9">
    <source>
        <dbReference type="SAM" id="Phobius"/>
    </source>
</evidence>
<accession>A0A3P1B1Z9</accession>
<protein>
    <submittedName>
        <fullName evidence="10">Efflux RND transporter permease subunit</fullName>
    </submittedName>
</protein>
<comment type="caution">
    <text evidence="10">The sequence shown here is derived from an EMBL/GenBank/DDBJ whole genome shotgun (WGS) entry which is preliminary data.</text>
</comment>
<keyword evidence="7 9" id="KW-1133">Transmembrane helix</keyword>
<evidence type="ECO:0000256" key="3">
    <source>
        <dbReference type="ARBA" id="ARBA00022448"/>
    </source>
</evidence>
<keyword evidence="5" id="KW-0997">Cell inner membrane</keyword>
<name>A0A3P1B1Z9_9FLAO</name>
<evidence type="ECO:0000256" key="1">
    <source>
        <dbReference type="ARBA" id="ARBA00004429"/>
    </source>
</evidence>
<feature type="transmembrane region" description="Helical" evidence="9">
    <location>
        <begin position="12"/>
        <end position="32"/>
    </location>
</feature>
<dbReference type="FunFam" id="1.20.1640.10:FF:000001">
    <property type="entry name" value="Efflux pump membrane transporter"/>
    <property type="match status" value="1"/>
</dbReference>
<feature type="transmembrane region" description="Helical" evidence="9">
    <location>
        <begin position="869"/>
        <end position="888"/>
    </location>
</feature>
<feature type="transmembrane region" description="Helical" evidence="9">
    <location>
        <begin position="971"/>
        <end position="994"/>
    </location>
</feature>
<evidence type="ECO:0000256" key="7">
    <source>
        <dbReference type="ARBA" id="ARBA00022989"/>
    </source>
</evidence>
<dbReference type="PANTHER" id="PTHR32063:SF9">
    <property type="entry name" value="SIMILAR TO MULTIDRUG RESISTANCE PROTEIN MEXB"/>
    <property type="match status" value="1"/>
</dbReference>
<organism evidence="10 11">
    <name type="scientific">Paenimyroides viscosum</name>
    <dbReference type="NCBI Taxonomy" id="2488729"/>
    <lineage>
        <taxon>Bacteria</taxon>
        <taxon>Pseudomonadati</taxon>
        <taxon>Bacteroidota</taxon>
        <taxon>Flavobacteriia</taxon>
        <taxon>Flavobacteriales</taxon>
        <taxon>Flavobacteriaceae</taxon>
        <taxon>Paenimyroides</taxon>
    </lineage>
</organism>
<keyword evidence="3" id="KW-0813">Transport</keyword>
<dbReference type="EMBL" id="RQTJ01000012">
    <property type="protein sequence ID" value="RRA94998.1"/>
    <property type="molecule type" value="Genomic_DNA"/>
</dbReference>
<feature type="transmembrane region" description="Helical" evidence="9">
    <location>
        <begin position="1006"/>
        <end position="1028"/>
    </location>
</feature>
<dbReference type="GO" id="GO:0009636">
    <property type="term" value="P:response to toxic substance"/>
    <property type="evidence" value="ECO:0007669"/>
    <property type="project" value="UniProtKB-ARBA"/>
</dbReference>
<evidence type="ECO:0000256" key="8">
    <source>
        <dbReference type="ARBA" id="ARBA00023136"/>
    </source>
</evidence>
<proteinExistence type="inferred from homology"/>
<feature type="transmembrane region" description="Helical" evidence="9">
    <location>
        <begin position="364"/>
        <end position="384"/>
    </location>
</feature>
<dbReference type="RefSeq" id="WP_124899248.1">
    <property type="nucleotide sequence ID" value="NZ_RQTJ01000012.1"/>
</dbReference>
<dbReference type="Proteomes" id="UP000268372">
    <property type="component" value="Unassembled WGS sequence"/>
</dbReference>
<dbReference type="InterPro" id="IPR004764">
    <property type="entry name" value="MdtF-like"/>
</dbReference>
<feature type="transmembrane region" description="Helical" evidence="9">
    <location>
        <begin position="436"/>
        <end position="456"/>
    </location>
</feature>
<keyword evidence="4" id="KW-1003">Cell membrane</keyword>